<dbReference type="OrthoDB" id="10250120at2759"/>
<dbReference type="Pfam" id="PF03357">
    <property type="entry name" value="Snf7"/>
    <property type="match status" value="1"/>
</dbReference>
<dbReference type="PANTHER" id="PTHR22761">
    <property type="entry name" value="CHARGED MULTIVESICULAR BODY PROTEIN"/>
    <property type="match status" value="1"/>
</dbReference>
<dbReference type="EMBL" id="GGMS01009229">
    <property type="protein sequence ID" value="MBY78432.1"/>
    <property type="molecule type" value="Transcribed_RNA"/>
</dbReference>
<dbReference type="RefSeq" id="XP_025416657.1">
    <property type="nucleotide sequence ID" value="XM_025560872.1"/>
</dbReference>
<dbReference type="GO" id="GO:0006900">
    <property type="term" value="P:vesicle budding from membrane"/>
    <property type="evidence" value="ECO:0007669"/>
    <property type="project" value="TreeGrafter"/>
</dbReference>
<sequence>MSNQKWSEGLSNERLTVLMAPFKNREVNEVNYDNKMKFWKNTIIAECERRYRCSFSIDELKTWFLFKGRSPLCLLIVVENMLREGIIKLKSNFEQMTFQNNSNWSTWAVNTLVKSPLSWSIGRIKESIISPTSVIDEKSEYVILQLNEDQANELFNAISLNEQTQIMFMDDLQKRLHNMWNHEVSMSSTELIIHSLEIRNKAFVEHDEHLVANKTLVKIASCGKDVEPISELEKNFFKLKQTEKILIGEISIMDEEKESLVKVAKDYIAKNMKPIALTYLRKKKEIEKRIEKQLKALDNVQALISRIEESKYNTEVLQSYTHGLAALKLTAKDTGLTIDNVDETMAELAEVIHEHEDMQSALGSVVNVKHNEQELEDELADLLSKDNPAVSIPRSHNIPDLPSVPDNSLEGEELDLDQRFQLLREH</sequence>
<evidence type="ECO:0000256" key="1">
    <source>
        <dbReference type="ARBA" id="ARBA00006190"/>
    </source>
</evidence>
<name>A0A2S2QMR1_9HEMI</name>
<comment type="similarity">
    <text evidence="1">Belongs to the SNF7 family.</text>
</comment>
<reference evidence="4" key="1">
    <citation type="submission" date="2018-04" db="EMBL/GenBank/DDBJ databases">
        <title>Transcriptome assembly of Sipha flava.</title>
        <authorList>
            <person name="Scully E.D."/>
            <person name="Geib S.M."/>
            <person name="Palmer N.A."/>
            <person name="Koch K."/>
            <person name="Bradshaw J."/>
            <person name="Heng-Moss T."/>
            <person name="Sarath G."/>
        </authorList>
    </citation>
    <scope>NUCLEOTIDE SEQUENCE</scope>
</reference>
<evidence type="ECO:0000256" key="2">
    <source>
        <dbReference type="SAM" id="Coils"/>
    </source>
</evidence>
<keyword evidence="2" id="KW-0175">Coiled coil</keyword>
<evidence type="ECO:0000313" key="4">
    <source>
        <dbReference type="EMBL" id="MBY78432.1"/>
    </source>
</evidence>
<reference evidence="6" key="2">
    <citation type="submission" date="2025-04" db="UniProtKB">
        <authorList>
            <consortium name="RefSeq"/>
        </authorList>
    </citation>
    <scope>IDENTIFICATION</scope>
    <source>
        <tissue evidence="6">Whole body</tissue>
    </source>
</reference>
<dbReference type="GO" id="GO:0009898">
    <property type="term" value="C:cytoplasmic side of plasma membrane"/>
    <property type="evidence" value="ECO:0007669"/>
    <property type="project" value="TreeGrafter"/>
</dbReference>
<dbReference type="GO" id="GO:0000815">
    <property type="term" value="C:ESCRT III complex"/>
    <property type="evidence" value="ECO:0007669"/>
    <property type="project" value="TreeGrafter"/>
</dbReference>
<feature type="coiled-coil region" evidence="2">
    <location>
        <begin position="338"/>
        <end position="385"/>
    </location>
</feature>
<evidence type="ECO:0000256" key="3">
    <source>
        <dbReference type="SAM" id="MobiDB-lite"/>
    </source>
</evidence>
<feature type="coiled-coil region" evidence="2">
    <location>
        <begin position="280"/>
        <end position="310"/>
    </location>
</feature>
<feature type="region of interest" description="Disordered" evidence="3">
    <location>
        <begin position="390"/>
        <end position="413"/>
    </location>
</feature>
<proteinExistence type="inferred from homology"/>
<dbReference type="AlphaFoldDB" id="A0A2S2QMR1"/>
<protein>
    <submittedName>
        <fullName evidence="4 6">Charged multivesicular body protein 7</fullName>
    </submittedName>
</protein>
<gene>
    <name evidence="4" type="primary">chmp7</name>
    <name evidence="6" type="synonym">LOC112687894</name>
    <name evidence="4" type="ORF">g.83013</name>
</gene>
<keyword evidence="5" id="KW-1185">Reference proteome</keyword>
<evidence type="ECO:0000313" key="6">
    <source>
        <dbReference type="RefSeq" id="XP_025416657.1"/>
    </source>
</evidence>
<dbReference type="GO" id="GO:0005771">
    <property type="term" value="C:multivesicular body"/>
    <property type="evidence" value="ECO:0007669"/>
    <property type="project" value="TreeGrafter"/>
</dbReference>
<evidence type="ECO:0000313" key="5">
    <source>
        <dbReference type="Proteomes" id="UP000694846"/>
    </source>
</evidence>
<dbReference type="Pfam" id="PF25880">
    <property type="entry name" value="WHD_CHMP7_1st"/>
    <property type="match status" value="1"/>
</dbReference>
<dbReference type="InterPro" id="IPR005024">
    <property type="entry name" value="Snf7_fam"/>
</dbReference>
<accession>A0A2S2QMR1</accession>
<dbReference type="GO" id="GO:0032511">
    <property type="term" value="P:late endosome to vacuole transport via multivesicular body sorting pathway"/>
    <property type="evidence" value="ECO:0007669"/>
    <property type="project" value="TreeGrafter"/>
</dbReference>
<dbReference type="Proteomes" id="UP000694846">
    <property type="component" value="Unplaced"/>
</dbReference>
<dbReference type="PANTHER" id="PTHR22761:SF21">
    <property type="entry name" value="CHARGED MULTIVESICULAR BODY PROTEIN 7"/>
    <property type="match status" value="1"/>
</dbReference>
<organism evidence="4">
    <name type="scientific">Sipha flava</name>
    <name type="common">yellow sugarcane aphid</name>
    <dbReference type="NCBI Taxonomy" id="143950"/>
    <lineage>
        <taxon>Eukaryota</taxon>
        <taxon>Metazoa</taxon>
        <taxon>Ecdysozoa</taxon>
        <taxon>Arthropoda</taxon>
        <taxon>Hexapoda</taxon>
        <taxon>Insecta</taxon>
        <taxon>Pterygota</taxon>
        <taxon>Neoptera</taxon>
        <taxon>Paraneoptera</taxon>
        <taxon>Hemiptera</taxon>
        <taxon>Sternorrhyncha</taxon>
        <taxon>Aphidomorpha</taxon>
        <taxon>Aphidoidea</taxon>
        <taxon>Aphididae</taxon>
        <taxon>Sipha</taxon>
    </lineage>
</organism>